<accession>A0A6L3ZGF4</accession>
<sequence>MGSEQDKATFIAESVNFKYDIEKAQKRIVIARRILAVLSILYFVSIAYITSKLPATDAFGVAIIMGIIPVTFLISAIFMKKAPLAMAWLSLGVYITYALIEMMIDPITLLQGLVWRVLIIGSLSGVLVVVHNIRRIAKKSNYFMSQIFPDKKFQVLDELNG</sequence>
<reference evidence="2 3" key="1">
    <citation type="submission" date="2019-10" db="EMBL/GenBank/DDBJ databases">
        <title>Genome sequence of Phaeocystidibacter marisrubri JCM30614 (type strain).</title>
        <authorList>
            <person name="Bowman J.P."/>
        </authorList>
    </citation>
    <scope>NUCLEOTIDE SEQUENCE [LARGE SCALE GENOMIC DNA]</scope>
    <source>
        <strain evidence="2 3">JCM 30614</strain>
    </source>
</reference>
<feature type="transmembrane region" description="Helical" evidence="1">
    <location>
        <begin position="85"/>
        <end position="104"/>
    </location>
</feature>
<name>A0A6L3ZGF4_9FLAO</name>
<keyword evidence="1" id="KW-0812">Transmembrane</keyword>
<feature type="transmembrane region" description="Helical" evidence="1">
    <location>
        <begin position="34"/>
        <end position="53"/>
    </location>
</feature>
<keyword evidence="3" id="KW-1185">Reference proteome</keyword>
<proteinExistence type="predicted"/>
<feature type="transmembrane region" description="Helical" evidence="1">
    <location>
        <begin position="110"/>
        <end position="130"/>
    </location>
</feature>
<protein>
    <submittedName>
        <fullName evidence="2">Uncharacterized protein</fullName>
    </submittedName>
</protein>
<dbReference type="Proteomes" id="UP000484164">
    <property type="component" value="Unassembled WGS sequence"/>
</dbReference>
<keyword evidence="1" id="KW-1133">Transmembrane helix</keyword>
<dbReference type="RefSeq" id="WP_151691563.1">
    <property type="nucleotide sequence ID" value="NZ_BMGX01000002.1"/>
</dbReference>
<organism evidence="2 3">
    <name type="scientific">Phaeocystidibacter marisrubri</name>
    <dbReference type="NCBI Taxonomy" id="1577780"/>
    <lineage>
        <taxon>Bacteria</taxon>
        <taxon>Pseudomonadati</taxon>
        <taxon>Bacteroidota</taxon>
        <taxon>Flavobacteriia</taxon>
        <taxon>Flavobacteriales</taxon>
        <taxon>Phaeocystidibacteraceae</taxon>
        <taxon>Phaeocystidibacter</taxon>
    </lineage>
</organism>
<evidence type="ECO:0000313" key="2">
    <source>
        <dbReference type="EMBL" id="KAB2816991.1"/>
    </source>
</evidence>
<gene>
    <name evidence="2" type="ORF">F8C82_00945</name>
</gene>
<evidence type="ECO:0000256" key="1">
    <source>
        <dbReference type="SAM" id="Phobius"/>
    </source>
</evidence>
<dbReference type="EMBL" id="WBVQ01000001">
    <property type="protein sequence ID" value="KAB2816991.1"/>
    <property type="molecule type" value="Genomic_DNA"/>
</dbReference>
<feature type="transmembrane region" description="Helical" evidence="1">
    <location>
        <begin position="59"/>
        <end position="78"/>
    </location>
</feature>
<keyword evidence="1" id="KW-0472">Membrane</keyword>
<dbReference type="AlphaFoldDB" id="A0A6L3ZGF4"/>
<evidence type="ECO:0000313" key="3">
    <source>
        <dbReference type="Proteomes" id="UP000484164"/>
    </source>
</evidence>
<comment type="caution">
    <text evidence="2">The sequence shown here is derived from an EMBL/GenBank/DDBJ whole genome shotgun (WGS) entry which is preliminary data.</text>
</comment>